<accession>Q0EZD2</accession>
<dbReference type="HOGENOM" id="CLU_045686_1_1_0"/>
<dbReference type="eggNOG" id="COG0767">
    <property type="taxonomic scope" value="Bacteria"/>
</dbReference>
<evidence type="ECO:0000313" key="9">
    <source>
        <dbReference type="Proteomes" id="UP000005297"/>
    </source>
</evidence>
<keyword evidence="4 7" id="KW-0812">Transmembrane</keyword>
<comment type="similarity">
    <text evidence="2 7">Belongs to the MlaE permease family.</text>
</comment>
<proteinExistence type="inferred from homology"/>
<dbReference type="InterPro" id="IPR030802">
    <property type="entry name" value="Permease_MalE"/>
</dbReference>
<feature type="transmembrane region" description="Helical" evidence="7">
    <location>
        <begin position="236"/>
        <end position="256"/>
    </location>
</feature>
<sequence length="257" mass="27804">MIKLLTATGKLTEGLCIHIGLYASTFAGTVRRMSSRPWHLRMLLQQAEEVGVQSLPVVMLTALFTGMVLALQSYIVFHRFAAESLTGLVVSMSLVRELGPVLVGLMVAGRVGAAFAAELGTMRVTEQIDALWTLSTDPVRYLIMPRLIAVTLMMPLLVVVADFIGIYGGYAISIYLLDQNPSVYIENTTQYMELSDFYTGLVKAGFFGILIGIIGCTEGFNCKGGAAGVGTATTRAVVISCMSILISDYFLTAWMFA</sequence>
<dbReference type="NCBIfam" id="TIGR00056">
    <property type="entry name" value="MlaE family lipid ABC transporter permease subunit"/>
    <property type="match status" value="1"/>
</dbReference>
<organism evidence="8 9">
    <name type="scientific">Mariprofundus ferrooxydans PV-1</name>
    <dbReference type="NCBI Taxonomy" id="314345"/>
    <lineage>
        <taxon>Bacteria</taxon>
        <taxon>Pseudomonadati</taxon>
        <taxon>Pseudomonadota</taxon>
        <taxon>Candidatius Mariprofundia</taxon>
        <taxon>Mariprofundales</taxon>
        <taxon>Mariprofundaceae</taxon>
        <taxon>Mariprofundus</taxon>
    </lineage>
</organism>
<comment type="caution">
    <text evidence="8">The sequence shown here is derived from an EMBL/GenBank/DDBJ whole genome shotgun (WGS) entry which is preliminary data.</text>
</comment>
<dbReference type="Proteomes" id="UP000005297">
    <property type="component" value="Unassembled WGS sequence"/>
</dbReference>
<feature type="transmembrane region" description="Helical" evidence="7">
    <location>
        <begin position="97"/>
        <end position="117"/>
    </location>
</feature>
<dbReference type="PANTHER" id="PTHR30188:SF4">
    <property type="entry name" value="PROTEIN TRIGALACTOSYLDIACYLGLYCEROL 1, CHLOROPLASTIC"/>
    <property type="match status" value="1"/>
</dbReference>
<comment type="subcellular location">
    <subcellularLocation>
        <location evidence="7">Cell inner membrane</location>
        <topology evidence="7">Multi-pass membrane protein</topology>
    </subcellularLocation>
    <subcellularLocation>
        <location evidence="1">Membrane</location>
        <topology evidence="1">Multi-pass membrane protein</topology>
    </subcellularLocation>
</comment>
<keyword evidence="9" id="KW-1185">Reference proteome</keyword>
<feature type="transmembrane region" description="Helical" evidence="7">
    <location>
        <begin position="147"/>
        <end position="177"/>
    </location>
</feature>
<gene>
    <name evidence="8" type="ORF">SPV1_14349</name>
</gene>
<keyword evidence="5 7" id="KW-1133">Transmembrane helix</keyword>
<evidence type="ECO:0000256" key="6">
    <source>
        <dbReference type="ARBA" id="ARBA00023136"/>
    </source>
</evidence>
<feature type="transmembrane region" description="Helical" evidence="7">
    <location>
        <begin position="50"/>
        <end position="77"/>
    </location>
</feature>
<dbReference type="GO" id="GO:0005548">
    <property type="term" value="F:phospholipid transporter activity"/>
    <property type="evidence" value="ECO:0007669"/>
    <property type="project" value="TreeGrafter"/>
</dbReference>
<dbReference type="EMBL" id="AATS01000006">
    <property type="protein sequence ID" value="EAU54772.1"/>
    <property type="molecule type" value="Genomic_DNA"/>
</dbReference>
<protein>
    <submittedName>
        <fullName evidence="8">ABC-type transport system involved in resistance to organic solvents</fullName>
    </submittedName>
</protein>
<dbReference type="OrthoDB" id="5297228at2"/>
<evidence type="ECO:0000256" key="2">
    <source>
        <dbReference type="ARBA" id="ARBA00007556"/>
    </source>
</evidence>
<dbReference type="STRING" id="314344.AL013_11520"/>
<evidence type="ECO:0000256" key="7">
    <source>
        <dbReference type="RuleBase" id="RU362044"/>
    </source>
</evidence>
<dbReference type="RefSeq" id="WP_009850382.1">
    <property type="nucleotide sequence ID" value="NZ_DS022294.1"/>
</dbReference>
<feature type="transmembrane region" description="Helical" evidence="7">
    <location>
        <begin position="197"/>
        <end position="216"/>
    </location>
</feature>
<keyword evidence="7" id="KW-1003">Cell membrane</keyword>
<keyword evidence="7" id="KW-0997">Cell inner membrane</keyword>
<keyword evidence="3" id="KW-0813">Transport</keyword>
<dbReference type="InParanoid" id="Q0EZD2"/>
<name>Q0EZD2_9PROT</name>
<evidence type="ECO:0000256" key="4">
    <source>
        <dbReference type="ARBA" id="ARBA00022692"/>
    </source>
</evidence>
<evidence type="ECO:0000313" key="8">
    <source>
        <dbReference type="EMBL" id="EAU54772.1"/>
    </source>
</evidence>
<dbReference type="GO" id="GO:0043190">
    <property type="term" value="C:ATP-binding cassette (ABC) transporter complex"/>
    <property type="evidence" value="ECO:0007669"/>
    <property type="project" value="InterPro"/>
</dbReference>
<keyword evidence="6 7" id="KW-0472">Membrane</keyword>
<dbReference type="Pfam" id="PF02405">
    <property type="entry name" value="MlaE"/>
    <property type="match status" value="1"/>
</dbReference>
<evidence type="ECO:0000256" key="1">
    <source>
        <dbReference type="ARBA" id="ARBA00004141"/>
    </source>
</evidence>
<reference evidence="8 9" key="1">
    <citation type="submission" date="2006-09" db="EMBL/GenBank/DDBJ databases">
        <authorList>
            <person name="Emerson D."/>
            <person name="Ferriera S."/>
            <person name="Johnson J."/>
            <person name="Kravitz S."/>
            <person name="Halpern A."/>
            <person name="Remington K."/>
            <person name="Beeson K."/>
            <person name="Tran B."/>
            <person name="Rogers Y.-H."/>
            <person name="Friedman R."/>
            <person name="Venter J.C."/>
        </authorList>
    </citation>
    <scope>NUCLEOTIDE SEQUENCE [LARGE SCALE GENOMIC DNA]</scope>
    <source>
        <strain evidence="8 9">PV-1</strain>
    </source>
</reference>
<evidence type="ECO:0000256" key="3">
    <source>
        <dbReference type="ARBA" id="ARBA00022448"/>
    </source>
</evidence>
<dbReference type="InterPro" id="IPR003453">
    <property type="entry name" value="ABC_MlaE_roteobac"/>
</dbReference>
<evidence type="ECO:0000256" key="5">
    <source>
        <dbReference type="ARBA" id="ARBA00022989"/>
    </source>
</evidence>
<dbReference type="AlphaFoldDB" id="Q0EZD2"/>
<dbReference type="PANTHER" id="PTHR30188">
    <property type="entry name" value="ABC TRANSPORTER PERMEASE PROTEIN-RELATED"/>
    <property type="match status" value="1"/>
</dbReference>